<reference evidence="4" key="1">
    <citation type="submission" date="2017-02" db="EMBL/GenBank/DDBJ databases">
        <title>Complete genome sequence of Cupriavidus necator strain NH9, a 3-chlorobenzoate degrader.</title>
        <authorList>
            <person name="Moriuchi R."/>
            <person name="Dohra H."/>
            <person name="Ogawa N."/>
        </authorList>
    </citation>
    <scope>NUCLEOTIDE SEQUENCE [LARGE SCALE GENOMIC DNA]</scope>
    <source>
        <strain evidence="4">NH9</strain>
        <plasmid evidence="4">penh92</plasmid>
    </source>
</reference>
<dbReference type="PROSITE" id="PS51257">
    <property type="entry name" value="PROKAR_LIPOPROTEIN"/>
    <property type="match status" value="1"/>
</dbReference>
<evidence type="ECO:0000256" key="1">
    <source>
        <dbReference type="SAM" id="SignalP"/>
    </source>
</evidence>
<feature type="domain" description="Glycine zipper 2TM" evidence="2">
    <location>
        <begin position="69"/>
        <end position="109"/>
    </location>
</feature>
<geneLocation type="plasmid" evidence="4">
    <name>penh92</name>
</geneLocation>
<dbReference type="EMBL" id="CP017759">
    <property type="protein sequence ID" value="AQV99431.1"/>
    <property type="molecule type" value="Genomic_DNA"/>
</dbReference>
<gene>
    <name evidence="3" type="ORF">BJN34_36775</name>
</gene>
<proteinExistence type="predicted"/>
<evidence type="ECO:0000313" key="4">
    <source>
        <dbReference type="Proteomes" id="UP000189627"/>
    </source>
</evidence>
<accession>A0A1U9V4L6</accession>
<dbReference type="KEGG" id="cuh:BJN34_36775"/>
<keyword evidence="1" id="KW-0732">Signal</keyword>
<evidence type="ECO:0000259" key="2">
    <source>
        <dbReference type="Pfam" id="PF05433"/>
    </source>
</evidence>
<dbReference type="AlphaFoldDB" id="A0A1U9V4L6"/>
<protein>
    <submittedName>
        <fullName evidence="3">Glycine zipper 2TM domain-containing protein</fullName>
    </submittedName>
</protein>
<feature type="chain" id="PRO_5013387391" evidence="1">
    <location>
        <begin position="23"/>
        <end position="160"/>
    </location>
</feature>
<organism evidence="3 4">
    <name type="scientific">Cupriavidus necator</name>
    <name type="common">Alcaligenes eutrophus</name>
    <name type="synonym">Ralstonia eutropha</name>
    <dbReference type="NCBI Taxonomy" id="106590"/>
    <lineage>
        <taxon>Bacteria</taxon>
        <taxon>Pseudomonadati</taxon>
        <taxon>Pseudomonadota</taxon>
        <taxon>Betaproteobacteria</taxon>
        <taxon>Burkholderiales</taxon>
        <taxon>Burkholderiaceae</taxon>
        <taxon>Cupriavidus</taxon>
    </lineage>
</organism>
<dbReference type="Proteomes" id="UP000189627">
    <property type="component" value="Plasmid pENH92"/>
</dbReference>
<dbReference type="GO" id="GO:0019867">
    <property type="term" value="C:outer membrane"/>
    <property type="evidence" value="ECO:0007669"/>
    <property type="project" value="InterPro"/>
</dbReference>
<evidence type="ECO:0000313" key="3">
    <source>
        <dbReference type="EMBL" id="AQV99431.1"/>
    </source>
</evidence>
<sequence length="160" mass="16687">MATMFKRFFLLFLCCAIFTGCAAQPTSPNTYRGSEALRRGSAEAVTVVRVRPVTIVDSDGLISANTGVPGVLGAVVGAVLGARVIGNGNGRYLAGALSGTVSAVIAQTAANHLSRRNGVEVIVRTDNGRQIVVTQDADQQFVTGELLYLISGAGGYRLTR</sequence>
<name>A0A1U9V4L6_CUPNE</name>
<keyword evidence="3" id="KW-0614">Plasmid</keyword>
<dbReference type="InterPro" id="IPR008816">
    <property type="entry name" value="Gly_zipper_2TM_dom"/>
</dbReference>
<feature type="signal peptide" evidence="1">
    <location>
        <begin position="1"/>
        <end position="22"/>
    </location>
</feature>
<dbReference type="Pfam" id="PF05433">
    <property type="entry name" value="Rick_17kDa_Anti"/>
    <property type="match status" value="1"/>
</dbReference>